<evidence type="ECO:0000313" key="1">
    <source>
        <dbReference type="EMBL" id="KAI4306022.1"/>
    </source>
</evidence>
<sequence>MVERICFSIYRVRIHISVREDQVAKLRSAHSKESKMAEDKGVNGVANLGVDGQTEDFYDPDQGESHVDALELMRKIEALECEKDKLVNENAEKREEIKKLKLEIDGLRRDEAETKEKLIEMEGEVERSQEHIKAAEAIAARAAELETEVARLQHDSLTEMSASEEARTEVAELRRDLGDKEVKVETLERELDGLRKAKTESEIRVRDLERKLGILEVKEIEERSKKIRVEEDMREKIDEKEKEIRGFRQKIEDLEMIIKSKESQWEKQVKEKTNLEEELKESQHKARTMESNILQLQEEALEAEKFMKSLKDKALDAANVTVNGLDGEAKGLKELKLQWPVVAGSAGAVAAAAGVIYVCYGRRS</sequence>
<comment type="caution">
    <text evidence="1">The sequence shown here is derived from an EMBL/GenBank/DDBJ whole genome shotgun (WGS) entry which is preliminary data.</text>
</comment>
<proteinExistence type="predicted"/>
<dbReference type="Proteomes" id="UP000828941">
    <property type="component" value="Chromosome 12"/>
</dbReference>
<accession>A0ACB9L9A8</accession>
<keyword evidence="2" id="KW-1185">Reference proteome</keyword>
<reference evidence="1 2" key="1">
    <citation type="journal article" date="2022" name="DNA Res.">
        <title>Chromosomal-level genome assembly of the orchid tree Bauhinia variegata (Leguminosae; Cercidoideae) supports the allotetraploid origin hypothesis of Bauhinia.</title>
        <authorList>
            <person name="Zhong Y."/>
            <person name="Chen Y."/>
            <person name="Zheng D."/>
            <person name="Pang J."/>
            <person name="Liu Y."/>
            <person name="Luo S."/>
            <person name="Meng S."/>
            <person name="Qian L."/>
            <person name="Wei D."/>
            <person name="Dai S."/>
            <person name="Zhou R."/>
        </authorList>
    </citation>
    <scope>NUCLEOTIDE SEQUENCE [LARGE SCALE GENOMIC DNA]</scope>
    <source>
        <strain evidence="1">BV-YZ2020</strain>
    </source>
</reference>
<dbReference type="EMBL" id="CM039437">
    <property type="protein sequence ID" value="KAI4306022.1"/>
    <property type="molecule type" value="Genomic_DNA"/>
</dbReference>
<organism evidence="1 2">
    <name type="scientific">Bauhinia variegata</name>
    <name type="common">Purple orchid tree</name>
    <name type="synonym">Phanera variegata</name>
    <dbReference type="NCBI Taxonomy" id="167791"/>
    <lineage>
        <taxon>Eukaryota</taxon>
        <taxon>Viridiplantae</taxon>
        <taxon>Streptophyta</taxon>
        <taxon>Embryophyta</taxon>
        <taxon>Tracheophyta</taxon>
        <taxon>Spermatophyta</taxon>
        <taxon>Magnoliopsida</taxon>
        <taxon>eudicotyledons</taxon>
        <taxon>Gunneridae</taxon>
        <taxon>Pentapetalae</taxon>
        <taxon>rosids</taxon>
        <taxon>fabids</taxon>
        <taxon>Fabales</taxon>
        <taxon>Fabaceae</taxon>
        <taxon>Cercidoideae</taxon>
        <taxon>Cercideae</taxon>
        <taxon>Bauhiniinae</taxon>
        <taxon>Bauhinia</taxon>
    </lineage>
</organism>
<evidence type="ECO:0000313" key="2">
    <source>
        <dbReference type="Proteomes" id="UP000828941"/>
    </source>
</evidence>
<protein>
    <submittedName>
        <fullName evidence="1">Uncharacterized protein</fullName>
    </submittedName>
</protein>
<name>A0ACB9L9A8_BAUVA</name>
<gene>
    <name evidence="1" type="ORF">L6164_029338</name>
</gene>